<dbReference type="PANTHER" id="PTHR30154:SF34">
    <property type="entry name" value="TRANSCRIPTIONAL REGULATOR AZLB"/>
    <property type="match status" value="1"/>
</dbReference>
<dbReference type="SUPFAM" id="SSF46785">
    <property type="entry name" value="Winged helix' DNA-binding domain"/>
    <property type="match status" value="1"/>
</dbReference>
<reference evidence="6" key="3">
    <citation type="journal article" date="2019" name="Int. J. Syst. Evol. Microbiol.">
        <title>Natronolimnobius sulfurireducens sp. nov. and Halalkaliarchaeum desulfuricum gen. nov., sp. nov., the first sulfur-respiring alkaliphilic haloarchaea from hypersaline alkaline lakes.</title>
        <authorList>
            <person name="Sorokin D.Y."/>
            <person name="Yakimov M."/>
            <person name="Messina E."/>
            <person name="Merkel A.Y."/>
            <person name="Bale N.J."/>
            <person name="Sinninghe Damste J.S."/>
        </authorList>
    </citation>
    <scope>NUCLEOTIDE SEQUENCE</scope>
    <source>
        <strain evidence="6">AArc-Mg</strain>
        <strain evidence="5">AArc1</strain>
    </source>
</reference>
<dbReference type="Pfam" id="PF01037">
    <property type="entry name" value="AsnC_trans_reg"/>
    <property type="match status" value="1"/>
</dbReference>
<dbReference type="GO" id="GO:0005829">
    <property type="term" value="C:cytosol"/>
    <property type="evidence" value="ECO:0007669"/>
    <property type="project" value="TreeGrafter"/>
</dbReference>
<dbReference type="Pfam" id="PF13412">
    <property type="entry name" value="HTH_24"/>
    <property type="match status" value="1"/>
</dbReference>
<dbReference type="AlphaFoldDB" id="A0A346PT70"/>
<dbReference type="KEGG" id="nan:AArc1_0981"/>
<dbReference type="KEGG" id="nag:AArcMg_2725"/>
<accession>A0A346PCS7</accession>
<keyword evidence="1" id="KW-0805">Transcription regulation</keyword>
<dbReference type="GeneID" id="37643216"/>
<evidence type="ECO:0000313" key="5">
    <source>
        <dbReference type="EMBL" id="AXR77322.1"/>
    </source>
</evidence>
<dbReference type="Proteomes" id="UP000258613">
    <property type="component" value="Chromosome"/>
</dbReference>
<dbReference type="Proteomes" id="UP000258707">
    <property type="component" value="Chromosome"/>
</dbReference>
<dbReference type="GO" id="GO:0043200">
    <property type="term" value="P:response to amino acid"/>
    <property type="evidence" value="ECO:0007669"/>
    <property type="project" value="TreeGrafter"/>
</dbReference>
<evidence type="ECO:0000256" key="3">
    <source>
        <dbReference type="ARBA" id="ARBA00023163"/>
    </source>
</evidence>
<evidence type="ECO:0000313" key="6">
    <source>
        <dbReference type="EMBL" id="AXR82715.1"/>
    </source>
</evidence>
<dbReference type="GO" id="GO:0043565">
    <property type="term" value="F:sequence-specific DNA binding"/>
    <property type="evidence" value="ECO:0007669"/>
    <property type="project" value="InterPro"/>
</dbReference>
<dbReference type="PANTHER" id="PTHR30154">
    <property type="entry name" value="LEUCINE-RESPONSIVE REGULATORY PROTEIN"/>
    <property type="match status" value="1"/>
</dbReference>
<dbReference type="OrthoDB" id="195008at2157"/>
<dbReference type="Gene3D" id="3.30.70.920">
    <property type="match status" value="1"/>
</dbReference>
<dbReference type="InterPro" id="IPR011008">
    <property type="entry name" value="Dimeric_a/b-barrel"/>
</dbReference>
<protein>
    <submittedName>
        <fullName evidence="5">DNA-binding transcriptional regulator, Lrp family</fullName>
    </submittedName>
    <submittedName>
        <fullName evidence="6">Transcriptional regulator, AsnC family</fullName>
    </submittedName>
</protein>
<evidence type="ECO:0000313" key="8">
    <source>
        <dbReference type="Proteomes" id="UP000258707"/>
    </source>
</evidence>
<name>A0A346PT70_9EURY</name>
<keyword evidence="2 5" id="KW-0238">DNA-binding</keyword>
<dbReference type="Gene3D" id="1.10.10.10">
    <property type="entry name" value="Winged helix-like DNA-binding domain superfamily/Winged helix DNA-binding domain"/>
    <property type="match status" value="1"/>
</dbReference>
<evidence type="ECO:0000256" key="2">
    <source>
        <dbReference type="ARBA" id="ARBA00023125"/>
    </source>
</evidence>
<dbReference type="InterPro" id="IPR036390">
    <property type="entry name" value="WH_DNA-bd_sf"/>
</dbReference>
<reference evidence="8" key="1">
    <citation type="submission" date="2017-10" db="EMBL/GenBank/DDBJ databases">
        <title>Phenotypic and genomic properties of facultatively anaerobic sulfur-reducing natronoarchaea from hypersaline soda lakes.</title>
        <authorList>
            <person name="Sorokin D.Y."/>
            <person name="Kublanov I.V."/>
            <person name="Roman P."/>
            <person name="Sinninghe Damste J.S."/>
            <person name="Golyshin P.N."/>
            <person name="Rojo D."/>
            <person name="Ciordia S."/>
            <person name="Mena Md.C."/>
            <person name="Ferrer M."/>
            <person name="Messina E."/>
            <person name="Smedile F."/>
            <person name="La Spada G."/>
            <person name="La Cono V."/>
            <person name="Yakimov M.M."/>
        </authorList>
    </citation>
    <scope>NUCLEOTIDE SEQUENCE [LARGE SCALE GENOMIC DNA]</scope>
    <source>
        <strain evidence="8">AArc1</strain>
    </source>
</reference>
<dbReference type="SMART" id="SM00344">
    <property type="entry name" value="HTH_ASNC"/>
    <property type="match status" value="1"/>
</dbReference>
<keyword evidence="7" id="KW-1185">Reference proteome</keyword>
<dbReference type="InterPro" id="IPR011991">
    <property type="entry name" value="ArsR-like_HTH"/>
</dbReference>
<dbReference type="InterPro" id="IPR019887">
    <property type="entry name" value="Tscrpt_reg_AsnC/Lrp_C"/>
</dbReference>
<keyword evidence="3" id="KW-0804">Transcription</keyword>
<dbReference type="EMBL" id="CP027033">
    <property type="protein sequence ID" value="AXR82715.1"/>
    <property type="molecule type" value="Genomic_DNA"/>
</dbReference>
<dbReference type="InterPro" id="IPR019888">
    <property type="entry name" value="Tscrpt_reg_AsnC-like"/>
</dbReference>
<dbReference type="CDD" id="cd00090">
    <property type="entry name" value="HTH_ARSR"/>
    <property type="match status" value="1"/>
</dbReference>
<proteinExistence type="predicted"/>
<gene>
    <name evidence="5" type="ORF">AArc1_0981</name>
    <name evidence="6" type="ORF">AArcMg_2725</name>
</gene>
<reference evidence="7" key="2">
    <citation type="submission" date="2018-02" db="EMBL/GenBank/DDBJ databases">
        <title>Phenotypic and genomic properties of facultatively anaerobic sulfur-reducing natronoarchaea from hypersaline soda lakes.</title>
        <authorList>
            <person name="Sorokin D.Y."/>
            <person name="Kublanov I.V."/>
            <person name="Roman P."/>
            <person name="Sinninghe Damste J.S."/>
            <person name="Golyshin P.N."/>
            <person name="Rojo D."/>
            <person name="Ciordia S."/>
            <person name="Mena M.D.C."/>
            <person name="Ferrer M."/>
            <person name="Messina E."/>
            <person name="Smedile F."/>
            <person name="La Spada G."/>
            <person name="La Cono V."/>
            <person name="Yakimov M.M."/>
        </authorList>
    </citation>
    <scope>NUCLEOTIDE SEQUENCE [LARGE SCALE GENOMIC DNA]</scope>
    <source>
        <strain evidence="7">AArc-Mg</strain>
    </source>
</reference>
<dbReference type="RefSeq" id="WP_117363508.1">
    <property type="nucleotide sequence ID" value="NZ_CP024047.1"/>
</dbReference>
<dbReference type="EMBL" id="CP024047">
    <property type="protein sequence ID" value="AXR77322.1"/>
    <property type="molecule type" value="Genomic_DNA"/>
</dbReference>
<organism evidence="6 7">
    <name type="scientific">Natrarchaeobaculum sulfurireducens</name>
    <dbReference type="NCBI Taxonomy" id="2044521"/>
    <lineage>
        <taxon>Archaea</taxon>
        <taxon>Methanobacteriati</taxon>
        <taxon>Methanobacteriota</taxon>
        <taxon>Stenosarchaea group</taxon>
        <taxon>Halobacteria</taxon>
        <taxon>Halobacteriales</taxon>
        <taxon>Natrialbaceae</taxon>
        <taxon>Natrarchaeobaculum</taxon>
    </lineage>
</organism>
<dbReference type="PROSITE" id="PS50956">
    <property type="entry name" value="HTH_ASNC_2"/>
    <property type="match status" value="1"/>
</dbReference>
<evidence type="ECO:0000313" key="7">
    <source>
        <dbReference type="Proteomes" id="UP000258613"/>
    </source>
</evidence>
<dbReference type="InterPro" id="IPR036388">
    <property type="entry name" value="WH-like_DNA-bd_sf"/>
</dbReference>
<evidence type="ECO:0000256" key="1">
    <source>
        <dbReference type="ARBA" id="ARBA00023015"/>
    </source>
</evidence>
<dbReference type="PRINTS" id="PR00033">
    <property type="entry name" value="HTHASNC"/>
</dbReference>
<accession>A0A346PT70</accession>
<dbReference type="InterPro" id="IPR000485">
    <property type="entry name" value="AsnC-type_HTH_dom"/>
</dbReference>
<dbReference type="SUPFAM" id="SSF54909">
    <property type="entry name" value="Dimeric alpha+beta barrel"/>
    <property type="match status" value="1"/>
</dbReference>
<feature type="domain" description="HTH asnC-type" evidence="4">
    <location>
        <begin position="10"/>
        <end position="71"/>
    </location>
</feature>
<sequence>MDDERTDVDVDETDLALLRRVERDDDVNLTELAAELDLSKSAVHYRLNKLKDAGVITAVSADVDPLALGLTTLVITEVSVVHESGYADEIGTELTEIDGTVQVYYTMGDVDFVVLSRVQNREQLNALIDEIVSIDGVNETSSTFVMKELKTGGETVAAMSDEMIANLIEE</sequence>
<evidence type="ECO:0000259" key="4">
    <source>
        <dbReference type="PROSITE" id="PS50956"/>
    </source>
</evidence>